<dbReference type="InterPro" id="IPR008928">
    <property type="entry name" value="6-hairpin_glycosidase_sf"/>
</dbReference>
<reference evidence="5 6" key="1">
    <citation type="submission" date="2016-10" db="EMBL/GenBank/DDBJ databases">
        <authorList>
            <person name="de Groot N.N."/>
        </authorList>
    </citation>
    <scope>NUCLEOTIDE SEQUENCE [LARGE SCALE GENOMIC DNA]</scope>
    <source>
        <strain evidence="5 6">DSM 21039</strain>
    </source>
</reference>
<dbReference type="RefSeq" id="WP_089911431.1">
    <property type="nucleotide sequence ID" value="NZ_FOBB01000002.1"/>
</dbReference>
<organism evidence="5 6">
    <name type="scientific">Chitinophaga rupis</name>
    <dbReference type="NCBI Taxonomy" id="573321"/>
    <lineage>
        <taxon>Bacteria</taxon>
        <taxon>Pseudomonadati</taxon>
        <taxon>Bacteroidota</taxon>
        <taxon>Chitinophagia</taxon>
        <taxon>Chitinophagales</taxon>
        <taxon>Chitinophagaceae</taxon>
        <taxon>Chitinophaga</taxon>
    </lineage>
</organism>
<dbReference type="InterPro" id="IPR010819">
    <property type="entry name" value="AGE/CE"/>
</dbReference>
<dbReference type="SUPFAM" id="SSF48208">
    <property type="entry name" value="Six-hairpin glycosidases"/>
    <property type="match status" value="1"/>
</dbReference>
<dbReference type="OrthoDB" id="5141876at2"/>
<dbReference type="AlphaFoldDB" id="A0A1H7SWX6"/>
<dbReference type="STRING" id="573321.SAMN04488505_1021070"/>
<evidence type="ECO:0000313" key="5">
    <source>
        <dbReference type="EMBL" id="SEL76958.1"/>
    </source>
</evidence>
<keyword evidence="3 4" id="KW-0413">Isomerase</keyword>
<comment type="catalytic activity">
    <reaction evidence="1 4">
        <text>D-cellobiose = beta-D-glucosyl-(1-&gt;4)-D-mannopyranose</text>
        <dbReference type="Rhea" id="RHEA:23384"/>
        <dbReference type="ChEBI" id="CHEBI:17057"/>
        <dbReference type="ChEBI" id="CHEBI:47931"/>
        <dbReference type="EC" id="5.1.3.11"/>
    </reaction>
</comment>
<sequence>MQTPLTRYREEVKQELYNILHYWQKHTVDEQQGGFYGALNNANEVQPNAPKGAVLNSRILWTFSAVYGFDHNKEWLSLAKRAYDYLQQHFRDTKHGGTYWSVAADGKPLDTRKQVYGQAFSIYALSEYYRYTKEQAALDWAIDIYRLLERYSFDPQRKGYIDAFSQEWQRIADTRLSNKDANADKTMNTHLHVLEAYTNLYRVWPDAGLRTQLYYLIKVFIDHIVNAQTHHQILFFDANWQHPSTVFSYGHDIEAAWLLPEAAALLNDSELTQQVKAVSMALANAAAEGLDTNGGLKNEYEPATQHTDADKHWWVQAEAMVGFLQAYEQSGQQSYLQHSLNSWEFIKKYILDKKEGEWYWGVTANLQVMPHQDKAGFWKCPYHNSRACMEVMHRIDELKE</sequence>
<evidence type="ECO:0000256" key="3">
    <source>
        <dbReference type="ARBA" id="ARBA00023235"/>
    </source>
</evidence>
<dbReference type="PANTHER" id="PTHR15108">
    <property type="entry name" value="N-ACYLGLUCOSAMINE-2-EPIMERASE"/>
    <property type="match status" value="1"/>
</dbReference>
<comment type="similarity">
    <text evidence="2">Belongs to the N-acylglucosamine 2-epimerase family.</text>
</comment>
<dbReference type="HAMAP" id="MF_00929">
    <property type="entry name" value="Cellobiose_2_epim"/>
    <property type="match status" value="1"/>
</dbReference>
<protein>
    <recommendedName>
        <fullName evidence="4">Cellobiose 2-epimerase</fullName>
        <shortName evidence="4">CE</shortName>
        <ecNumber evidence="4">5.1.3.11</ecNumber>
    </recommendedName>
</protein>
<proteinExistence type="inferred from homology"/>
<dbReference type="Proteomes" id="UP000198984">
    <property type="component" value="Unassembled WGS sequence"/>
</dbReference>
<keyword evidence="6" id="KW-1185">Reference proteome</keyword>
<dbReference type="EC" id="5.1.3.11" evidence="4"/>
<dbReference type="GO" id="GO:0005975">
    <property type="term" value="P:carbohydrate metabolic process"/>
    <property type="evidence" value="ECO:0007669"/>
    <property type="project" value="InterPro"/>
</dbReference>
<accession>A0A1H7SWX6</accession>
<dbReference type="EMBL" id="FOBB01000002">
    <property type="protein sequence ID" value="SEL76958.1"/>
    <property type="molecule type" value="Genomic_DNA"/>
</dbReference>
<name>A0A1H7SWX6_9BACT</name>
<gene>
    <name evidence="5" type="ORF">SAMN04488505_1021070</name>
</gene>
<evidence type="ECO:0000256" key="4">
    <source>
        <dbReference type="HAMAP-Rule" id="MF_00929"/>
    </source>
</evidence>
<dbReference type="InterPro" id="IPR012341">
    <property type="entry name" value="6hp_glycosidase-like_sf"/>
</dbReference>
<evidence type="ECO:0000256" key="1">
    <source>
        <dbReference type="ARBA" id="ARBA00001470"/>
    </source>
</evidence>
<dbReference type="Pfam" id="PF07221">
    <property type="entry name" value="GlcNAc_2-epim"/>
    <property type="match status" value="1"/>
</dbReference>
<comment type="function">
    <text evidence="4">Catalyzes the reversible epimerization of cellobiose to 4-O-beta-D-glucopyranosyl-D-mannose (Glc-Man).</text>
</comment>
<dbReference type="Gene3D" id="1.50.10.10">
    <property type="match status" value="1"/>
</dbReference>
<evidence type="ECO:0000256" key="2">
    <source>
        <dbReference type="ARBA" id="ARBA00008558"/>
    </source>
</evidence>
<dbReference type="GO" id="GO:0047736">
    <property type="term" value="F:cellobiose epimerase activity"/>
    <property type="evidence" value="ECO:0007669"/>
    <property type="project" value="UniProtKB-UniRule"/>
</dbReference>
<evidence type="ECO:0000313" key="6">
    <source>
        <dbReference type="Proteomes" id="UP000198984"/>
    </source>
</evidence>
<comment type="similarity">
    <text evidence="4">Belongs to the cellobiose 2-epimerase family.</text>
</comment>
<dbReference type="InterPro" id="IPR028584">
    <property type="entry name" value="Cellobiose_2_epim"/>
</dbReference>